<dbReference type="PROSITE" id="PS51257">
    <property type="entry name" value="PROKAR_LIPOPROTEIN"/>
    <property type="match status" value="1"/>
</dbReference>
<dbReference type="EMBL" id="LAZR01000698">
    <property type="protein sequence ID" value="KKN60354.1"/>
    <property type="molecule type" value="Genomic_DNA"/>
</dbReference>
<feature type="domain" description="AB hydrolase-1" evidence="7">
    <location>
        <begin position="7"/>
        <end position="276"/>
    </location>
</feature>
<keyword evidence="5" id="KW-0486">Methionine biosynthesis</keyword>
<gene>
    <name evidence="8" type="ORF">LCGC14_0532680</name>
</gene>
<comment type="caution">
    <text evidence="8">The sequence shown here is derived from an EMBL/GenBank/DDBJ whole genome shotgun (WGS) entry which is preliminary data.</text>
</comment>
<evidence type="ECO:0000256" key="1">
    <source>
        <dbReference type="ARBA" id="ARBA00011738"/>
    </source>
</evidence>
<sequence>MVGSGKSFDPSKYFIICVNVLGSCYGSTGPSSINHETGTIYGILFPIITVHDIVSAIKLLLDHLNIKKVLAVTGGSLGGFQALDWAVSYPEMTQSVIPIATASYATTFNIAFNEVQRQAIYSDPNWNNGNYYMQEPPNIGLRLARQIGHITYLSEDSMKEKFGRELRYNPEYIFQFREEFEVETYLQYKGTSFTKRFDANSYLYLTKAIDYFDLRKDSNLIKTFYPLKEVKFLVISFSSDWLYPTSQSKEIVYALKSNAIETSFIEIKTTYGHDSFLVKCKDLRIVVSNFLNNLQI</sequence>
<evidence type="ECO:0000256" key="6">
    <source>
        <dbReference type="ARBA" id="ARBA00023315"/>
    </source>
</evidence>
<evidence type="ECO:0000256" key="3">
    <source>
        <dbReference type="ARBA" id="ARBA00022605"/>
    </source>
</evidence>
<evidence type="ECO:0000259" key="7">
    <source>
        <dbReference type="Pfam" id="PF00561"/>
    </source>
</evidence>
<evidence type="ECO:0000256" key="2">
    <source>
        <dbReference type="ARBA" id="ARBA00022490"/>
    </source>
</evidence>
<dbReference type="PANTHER" id="PTHR32268">
    <property type="entry name" value="HOMOSERINE O-ACETYLTRANSFERASE"/>
    <property type="match status" value="1"/>
</dbReference>
<dbReference type="SUPFAM" id="SSF53474">
    <property type="entry name" value="alpha/beta-Hydrolases"/>
    <property type="match status" value="1"/>
</dbReference>
<dbReference type="FunFam" id="1.10.1740.110:FF:000001">
    <property type="entry name" value="Homoserine O-acetyltransferase"/>
    <property type="match status" value="1"/>
</dbReference>
<keyword evidence="4" id="KW-0808">Transferase</keyword>
<dbReference type="PANTHER" id="PTHR32268:SF11">
    <property type="entry name" value="HOMOSERINE O-ACETYLTRANSFERASE"/>
    <property type="match status" value="1"/>
</dbReference>
<accession>A0A0F9RZV3</accession>
<dbReference type="NCBIfam" id="TIGR01392">
    <property type="entry name" value="homoserO_Ac_trn"/>
    <property type="match status" value="1"/>
</dbReference>
<dbReference type="InterPro" id="IPR000073">
    <property type="entry name" value="AB_hydrolase_1"/>
</dbReference>
<dbReference type="InterPro" id="IPR029058">
    <property type="entry name" value="AB_hydrolase_fold"/>
</dbReference>
<evidence type="ECO:0000256" key="4">
    <source>
        <dbReference type="ARBA" id="ARBA00022679"/>
    </source>
</evidence>
<dbReference type="GO" id="GO:0009086">
    <property type="term" value="P:methionine biosynthetic process"/>
    <property type="evidence" value="ECO:0007669"/>
    <property type="project" value="UniProtKB-KW"/>
</dbReference>
<dbReference type="NCBIfam" id="NF001209">
    <property type="entry name" value="PRK00175.1"/>
    <property type="match status" value="1"/>
</dbReference>
<dbReference type="AlphaFoldDB" id="A0A0F9RZV3"/>
<keyword evidence="6" id="KW-0012">Acyltransferase</keyword>
<dbReference type="GO" id="GO:0004414">
    <property type="term" value="F:homoserine O-acetyltransferase activity"/>
    <property type="evidence" value="ECO:0007669"/>
    <property type="project" value="TreeGrafter"/>
</dbReference>
<comment type="subunit">
    <text evidence="1">Homodimer.</text>
</comment>
<protein>
    <recommendedName>
        <fullName evidence="7">AB hydrolase-1 domain-containing protein</fullName>
    </recommendedName>
</protein>
<dbReference type="PIRSF" id="PIRSF000443">
    <property type="entry name" value="Homoser_Ac_trans"/>
    <property type="match status" value="1"/>
</dbReference>
<evidence type="ECO:0000313" key="8">
    <source>
        <dbReference type="EMBL" id="KKN60354.1"/>
    </source>
</evidence>
<dbReference type="InterPro" id="IPR008220">
    <property type="entry name" value="HAT_MetX-like"/>
</dbReference>
<name>A0A0F9RZV3_9ZZZZ</name>
<keyword evidence="2" id="KW-0963">Cytoplasm</keyword>
<evidence type="ECO:0000256" key="5">
    <source>
        <dbReference type="ARBA" id="ARBA00023167"/>
    </source>
</evidence>
<organism evidence="8">
    <name type="scientific">marine sediment metagenome</name>
    <dbReference type="NCBI Taxonomy" id="412755"/>
    <lineage>
        <taxon>unclassified sequences</taxon>
        <taxon>metagenomes</taxon>
        <taxon>ecological metagenomes</taxon>
    </lineage>
</organism>
<dbReference type="GO" id="GO:0009092">
    <property type="term" value="P:homoserine metabolic process"/>
    <property type="evidence" value="ECO:0007669"/>
    <property type="project" value="TreeGrafter"/>
</dbReference>
<proteinExistence type="inferred from homology"/>
<reference evidence="8" key="1">
    <citation type="journal article" date="2015" name="Nature">
        <title>Complex archaea that bridge the gap between prokaryotes and eukaryotes.</title>
        <authorList>
            <person name="Spang A."/>
            <person name="Saw J.H."/>
            <person name="Jorgensen S.L."/>
            <person name="Zaremba-Niedzwiedzka K."/>
            <person name="Martijn J."/>
            <person name="Lind A.E."/>
            <person name="van Eijk R."/>
            <person name="Schleper C."/>
            <person name="Guy L."/>
            <person name="Ettema T.J."/>
        </authorList>
    </citation>
    <scope>NUCLEOTIDE SEQUENCE</scope>
</reference>
<keyword evidence="3" id="KW-0028">Amino-acid biosynthesis</keyword>
<dbReference type="HAMAP" id="MF_00296">
    <property type="entry name" value="MetX_acyltransf"/>
    <property type="match status" value="1"/>
</dbReference>
<dbReference type="Pfam" id="PF00561">
    <property type="entry name" value="Abhydrolase_1"/>
    <property type="match status" value="1"/>
</dbReference>
<dbReference type="Gene3D" id="1.10.1740.110">
    <property type="match status" value="1"/>
</dbReference>
<dbReference type="Gene3D" id="3.40.50.1820">
    <property type="entry name" value="alpha/beta hydrolase"/>
    <property type="match status" value="1"/>
</dbReference>